<protein>
    <submittedName>
        <fullName evidence="7">Uncharacterized protein</fullName>
    </submittedName>
</protein>
<dbReference type="GO" id="GO:0071014">
    <property type="term" value="C:post-mRNA release spliceosomal complex"/>
    <property type="evidence" value="ECO:0007669"/>
    <property type="project" value="TreeGrafter"/>
</dbReference>
<dbReference type="Proteomes" id="UP000324800">
    <property type="component" value="Unassembled WGS sequence"/>
</dbReference>
<dbReference type="EMBL" id="SNRW01025354">
    <property type="protein sequence ID" value="KAA6361573.1"/>
    <property type="molecule type" value="Genomic_DNA"/>
</dbReference>
<dbReference type="InterPro" id="IPR045075">
    <property type="entry name" value="Syf1-like"/>
</dbReference>
<gene>
    <name evidence="7" type="ORF">EZS28_042900</name>
</gene>
<sequence length="113" mass="13467">MGRISDARKTLGRALGLHPKVSIYNKYIAIEKEIGEQDRIQKLFESLVKWRPQRVQSWIDYAEFEVERGEYERARGLPTSQHYYQQYSLYGHLIVTVPHVRVWVSWALFEVEK</sequence>
<evidence type="ECO:0000313" key="8">
    <source>
        <dbReference type="Proteomes" id="UP000324800"/>
    </source>
</evidence>
<name>A0A5J4TUJ2_9EUKA</name>
<evidence type="ECO:0000256" key="5">
    <source>
        <dbReference type="ARBA" id="ARBA00023187"/>
    </source>
</evidence>
<accession>A0A5J4TUJ2</accession>
<evidence type="ECO:0000256" key="3">
    <source>
        <dbReference type="ARBA" id="ARBA00022664"/>
    </source>
</evidence>
<dbReference type="InterPro" id="IPR003107">
    <property type="entry name" value="HAT"/>
</dbReference>
<dbReference type="GO" id="GO:0000974">
    <property type="term" value="C:Prp19 complex"/>
    <property type="evidence" value="ECO:0007669"/>
    <property type="project" value="TreeGrafter"/>
</dbReference>
<organism evidence="7 8">
    <name type="scientific">Streblomastix strix</name>
    <dbReference type="NCBI Taxonomy" id="222440"/>
    <lineage>
        <taxon>Eukaryota</taxon>
        <taxon>Metamonada</taxon>
        <taxon>Preaxostyla</taxon>
        <taxon>Oxymonadida</taxon>
        <taxon>Streblomastigidae</taxon>
        <taxon>Streblomastix</taxon>
    </lineage>
</organism>
<dbReference type="PANTHER" id="PTHR11246">
    <property type="entry name" value="PRE-MRNA SPLICING FACTOR"/>
    <property type="match status" value="1"/>
</dbReference>
<dbReference type="OrthoDB" id="541719at2759"/>
<comment type="caution">
    <text evidence="7">The sequence shown here is derived from an EMBL/GenBank/DDBJ whole genome shotgun (WGS) entry which is preliminary data.</text>
</comment>
<keyword evidence="4" id="KW-0677">Repeat</keyword>
<dbReference type="AlphaFoldDB" id="A0A5J4TUJ2"/>
<reference evidence="7 8" key="1">
    <citation type="submission" date="2019-03" db="EMBL/GenBank/DDBJ databases">
        <title>Single cell metagenomics reveals metabolic interactions within the superorganism composed of flagellate Streblomastix strix and complex community of Bacteroidetes bacteria on its surface.</title>
        <authorList>
            <person name="Treitli S.C."/>
            <person name="Kolisko M."/>
            <person name="Husnik F."/>
            <person name="Keeling P."/>
            <person name="Hampl V."/>
        </authorList>
    </citation>
    <scope>NUCLEOTIDE SEQUENCE [LARGE SCALE GENOMIC DNA]</scope>
    <source>
        <strain evidence="7">ST1C</strain>
    </source>
</reference>
<evidence type="ECO:0000256" key="2">
    <source>
        <dbReference type="ARBA" id="ARBA00008644"/>
    </source>
</evidence>
<comment type="subcellular location">
    <subcellularLocation>
        <location evidence="1">Nucleus</location>
    </subcellularLocation>
</comment>
<dbReference type="Gene3D" id="1.25.40.10">
    <property type="entry name" value="Tetratricopeptide repeat domain"/>
    <property type="match status" value="1"/>
</dbReference>
<dbReference type="SUPFAM" id="SSF48452">
    <property type="entry name" value="TPR-like"/>
    <property type="match status" value="1"/>
</dbReference>
<proteinExistence type="inferred from homology"/>
<feature type="non-terminal residue" evidence="7">
    <location>
        <position position="113"/>
    </location>
</feature>
<keyword evidence="3" id="KW-0507">mRNA processing</keyword>
<dbReference type="SMART" id="SM00386">
    <property type="entry name" value="HAT"/>
    <property type="match status" value="3"/>
</dbReference>
<evidence type="ECO:0000313" key="7">
    <source>
        <dbReference type="EMBL" id="KAA6361573.1"/>
    </source>
</evidence>
<dbReference type="InterPro" id="IPR011990">
    <property type="entry name" value="TPR-like_helical_dom_sf"/>
</dbReference>
<comment type="similarity">
    <text evidence="2">Belongs to the crooked-neck family.</text>
</comment>
<keyword evidence="5" id="KW-0508">mRNA splicing</keyword>
<evidence type="ECO:0000256" key="1">
    <source>
        <dbReference type="ARBA" id="ARBA00004123"/>
    </source>
</evidence>
<dbReference type="GO" id="GO:0000245">
    <property type="term" value="P:spliceosomal complex assembly"/>
    <property type="evidence" value="ECO:0007669"/>
    <property type="project" value="TreeGrafter"/>
</dbReference>
<dbReference type="GO" id="GO:0071011">
    <property type="term" value="C:precatalytic spliceosome"/>
    <property type="evidence" value="ECO:0007669"/>
    <property type="project" value="TreeGrafter"/>
</dbReference>
<evidence type="ECO:0000256" key="4">
    <source>
        <dbReference type="ARBA" id="ARBA00022737"/>
    </source>
</evidence>
<dbReference type="GO" id="GO:0071007">
    <property type="term" value="C:U2-type catalytic step 2 spliceosome"/>
    <property type="evidence" value="ECO:0007669"/>
    <property type="project" value="TreeGrafter"/>
</dbReference>
<evidence type="ECO:0000256" key="6">
    <source>
        <dbReference type="ARBA" id="ARBA00023242"/>
    </source>
</evidence>
<dbReference type="PANTHER" id="PTHR11246:SF3">
    <property type="entry name" value="CROOKED NECK-LIKE PROTEIN 1"/>
    <property type="match status" value="1"/>
</dbReference>
<keyword evidence="6" id="KW-0539">Nucleus</keyword>